<name>A0ABQ0A8R5_9GAMM</name>
<evidence type="ECO:0000256" key="5">
    <source>
        <dbReference type="ARBA" id="ARBA00022490"/>
    </source>
</evidence>
<evidence type="ECO:0000256" key="6">
    <source>
        <dbReference type="ARBA" id="ARBA00022603"/>
    </source>
</evidence>
<dbReference type="PROSITE" id="PS51585">
    <property type="entry name" value="SAM_MT_TPMT"/>
    <property type="match status" value="1"/>
</dbReference>
<feature type="binding site" evidence="9">
    <location>
        <position position="26"/>
    </location>
    <ligand>
        <name>S-adenosyl-L-methionine</name>
        <dbReference type="ChEBI" id="CHEBI:59789"/>
    </ligand>
</feature>
<dbReference type="Proteomes" id="UP001465153">
    <property type="component" value="Unassembled WGS sequence"/>
</dbReference>
<sequence>MLEDIHSTIKHEQELTMEFSFWNNKWENMDIGFHEPQANYFLQSHLADFNLPEHARIFLPLCGKTRDIAWLLRAGFRVVGIELIEKAVQQLFEELGVTPTITSMDNLTQYQADNIEIYVGDLFNLIPEILGPIDLVYDRAAIVALPQDTRTQYTQLIPHLALGAPQLVVTFEYNQAHLQGPPFAVDNQELTRCYETTYSIKKLASRPAEDLKQRRKVDGMETAWMLTAIS</sequence>
<dbReference type="InterPro" id="IPR008854">
    <property type="entry name" value="TPMT"/>
</dbReference>
<comment type="subcellular location">
    <subcellularLocation>
        <location evidence="2 9">Cytoplasm</location>
    </subcellularLocation>
</comment>
<organism evidence="10 11">
    <name type="scientific">Sessilibacter corallicola</name>
    <dbReference type="NCBI Taxonomy" id="2904075"/>
    <lineage>
        <taxon>Bacteria</taxon>
        <taxon>Pseudomonadati</taxon>
        <taxon>Pseudomonadota</taxon>
        <taxon>Gammaproteobacteria</taxon>
        <taxon>Cellvibrionales</taxon>
        <taxon>Cellvibrionaceae</taxon>
        <taxon>Sessilibacter</taxon>
    </lineage>
</organism>
<gene>
    <name evidence="9" type="primary">tpm</name>
    <name evidence="10" type="ORF">NBRC116591_18130</name>
</gene>
<evidence type="ECO:0000313" key="10">
    <source>
        <dbReference type="EMBL" id="GAA6168002.1"/>
    </source>
</evidence>
<evidence type="ECO:0000256" key="1">
    <source>
        <dbReference type="ARBA" id="ARBA00000903"/>
    </source>
</evidence>
<evidence type="ECO:0000256" key="8">
    <source>
        <dbReference type="ARBA" id="ARBA00022691"/>
    </source>
</evidence>
<dbReference type="PANTHER" id="PTHR10259">
    <property type="entry name" value="THIOPURINE S-METHYLTRANSFERASE"/>
    <property type="match status" value="1"/>
</dbReference>
<feature type="binding site" evidence="9">
    <location>
        <position position="139"/>
    </location>
    <ligand>
        <name>S-adenosyl-L-methionine</name>
        <dbReference type="ChEBI" id="CHEBI:59789"/>
    </ligand>
</feature>
<keyword evidence="7 9" id="KW-0808">Transferase</keyword>
<dbReference type="PANTHER" id="PTHR10259:SF11">
    <property type="entry name" value="THIOPURINE S-METHYLTRANSFERASE"/>
    <property type="match status" value="1"/>
</dbReference>
<dbReference type="RefSeq" id="WP_353302658.1">
    <property type="nucleotide sequence ID" value="NZ_BAABWN010000005.1"/>
</dbReference>
<dbReference type="NCBIfam" id="TIGR03840">
    <property type="entry name" value="TMPT_Se_Te"/>
    <property type="match status" value="1"/>
</dbReference>
<accession>A0ABQ0A8R5</accession>
<reference evidence="10 11" key="1">
    <citation type="submission" date="2024-04" db="EMBL/GenBank/DDBJ databases">
        <title>Draft genome sequence of Sessilibacter corallicola NBRC 116591.</title>
        <authorList>
            <person name="Miyakawa T."/>
            <person name="Kusuya Y."/>
            <person name="Miura T."/>
        </authorList>
    </citation>
    <scope>NUCLEOTIDE SEQUENCE [LARGE SCALE GENOMIC DNA]</scope>
    <source>
        <strain evidence="10 11">KU-00831-HH</strain>
    </source>
</reference>
<comment type="similarity">
    <text evidence="3 9">Belongs to the class I-like SAM-binding methyltransferase superfamily. TPMT family.</text>
</comment>
<proteinExistence type="inferred from homology"/>
<comment type="catalytic activity">
    <reaction evidence="1 9">
        <text>S-adenosyl-L-methionine + a thiopurine = S-adenosyl-L-homocysteine + a thiopurine S-methylether.</text>
        <dbReference type="EC" id="2.1.1.67"/>
    </reaction>
</comment>
<dbReference type="SUPFAM" id="SSF53335">
    <property type="entry name" value="S-adenosyl-L-methionine-dependent methyltransferases"/>
    <property type="match status" value="1"/>
</dbReference>
<dbReference type="CDD" id="cd02440">
    <property type="entry name" value="AdoMet_MTases"/>
    <property type="match status" value="1"/>
</dbReference>
<evidence type="ECO:0000313" key="11">
    <source>
        <dbReference type="Proteomes" id="UP001465153"/>
    </source>
</evidence>
<evidence type="ECO:0000256" key="7">
    <source>
        <dbReference type="ARBA" id="ARBA00022679"/>
    </source>
</evidence>
<dbReference type="InterPro" id="IPR022474">
    <property type="entry name" value="Thiopur_S-MeTfrase_Se/Te_detox"/>
</dbReference>
<dbReference type="HAMAP" id="MF_00812">
    <property type="entry name" value="Thiopur_methtran"/>
    <property type="match status" value="1"/>
</dbReference>
<feature type="binding site" evidence="9">
    <location>
        <position position="82"/>
    </location>
    <ligand>
        <name>S-adenosyl-L-methionine</name>
        <dbReference type="ChEBI" id="CHEBI:59789"/>
    </ligand>
</feature>
<keyword evidence="11" id="KW-1185">Reference proteome</keyword>
<keyword evidence="6 9" id="KW-0489">Methyltransferase</keyword>
<evidence type="ECO:0000256" key="4">
    <source>
        <dbReference type="ARBA" id="ARBA00011905"/>
    </source>
</evidence>
<evidence type="ECO:0000256" key="2">
    <source>
        <dbReference type="ARBA" id="ARBA00004496"/>
    </source>
</evidence>
<dbReference type="InterPro" id="IPR029063">
    <property type="entry name" value="SAM-dependent_MTases_sf"/>
</dbReference>
<feature type="binding site" evidence="9">
    <location>
        <position position="61"/>
    </location>
    <ligand>
        <name>S-adenosyl-L-methionine</name>
        <dbReference type="ChEBI" id="CHEBI:59789"/>
    </ligand>
</feature>
<evidence type="ECO:0000256" key="3">
    <source>
        <dbReference type="ARBA" id="ARBA00008145"/>
    </source>
</evidence>
<dbReference type="EMBL" id="BAABWN010000005">
    <property type="protein sequence ID" value="GAA6168002.1"/>
    <property type="molecule type" value="Genomic_DNA"/>
</dbReference>
<protein>
    <recommendedName>
        <fullName evidence="4 9">Thiopurine S-methyltransferase</fullName>
        <ecNumber evidence="4 9">2.1.1.67</ecNumber>
    </recommendedName>
    <alternativeName>
        <fullName evidence="9">Thiopurine methyltransferase</fullName>
    </alternativeName>
</protein>
<keyword evidence="8 9" id="KW-0949">S-adenosyl-L-methionine</keyword>
<dbReference type="EC" id="2.1.1.67" evidence="4 9"/>
<dbReference type="Gene3D" id="3.40.50.150">
    <property type="entry name" value="Vaccinia Virus protein VP39"/>
    <property type="match status" value="1"/>
</dbReference>
<dbReference type="InterPro" id="IPR025835">
    <property type="entry name" value="Thiopurine_S-MeTrfase"/>
</dbReference>
<dbReference type="Pfam" id="PF05724">
    <property type="entry name" value="TPMT"/>
    <property type="match status" value="1"/>
</dbReference>
<evidence type="ECO:0000256" key="9">
    <source>
        <dbReference type="HAMAP-Rule" id="MF_00812"/>
    </source>
</evidence>
<dbReference type="PIRSF" id="PIRSF023956">
    <property type="entry name" value="Thiopurine_S-methyltransferase"/>
    <property type="match status" value="1"/>
</dbReference>
<keyword evidence="5 9" id="KW-0963">Cytoplasm</keyword>
<comment type="caution">
    <text evidence="10">The sequence shown here is derived from an EMBL/GenBank/DDBJ whole genome shotgun (WGS) entry which is preliminary data.</text>
</comment>